<feature type="domain" description="HTH cro/C1-type" evidence="1">
    <location>
        <begin position="13"/>
        <end position="67"/>
    </location>
</feature>
<evidence type="ECO:0000313" key="2">
    <source>
        <dbReference type="EMBL" id="MTR77701.1"/>
    </source>
</evidence>
<reference evidence="2 3" key="1">
    <citation type="journal article" date="2019" name="Nat. Med.">
        <title>A library of human gut bacterial isolates paired with longitudinal multiomics data enables mechanistic microbiome research.</title>
        <authorList>
            <person name="Poyet M."/>
            <person name="Groussin M."/>
            <person name="Gibbons S.M."/>
            <person name="Avila-Pacheco J."/>
            <person name="Jiang X."/>
            <person name="Kearney S.M."/>
            <person name="Perrotta A.R."/>
            <person name="Berdy B."/>
            <person name="Zhao S."/>
            <person name="Lieberman T.D."/>
            <person name="Swanson P.K."/>
            <person name="Smith M."/>
            <person name="Roesemann S."/>
            <person name="Alexander J.E."/>
            <person name="Rich S.A."/>
            <person name="Livny J."/>
            <person name="Vlamakis H."/>
            <person name="Clish C."/>
            <person name="Bullock K."/>
            <person name="Deik A."/>
            <person name="Scott J."/>
            <person name="Pierce K.A."/>
            <person name="Xavier R.J."/>
            <person name="Alm E.J."/>
        </authorList>
    </citation>
    <scope>NUCLEOTIDE SEQUENCE [LARGE SCALE GENOMIC DNA]</scope>
    <source>
        <strain evidence="2 3">BIOML-A1</strain>
    </source>
</reference>
<dbReference type="InterPro" id="IPR001387">
    <property type="entry name" value="Cro/C1-type_HTH"/>
</dbReference>
<dbReference type="RefSeq" id="WP_155204951.1">
    <property type="nucleotide sequence ID" value="NZ_WNAF01000012.1"/>
</dbReference>
<dbReference type="EMBL" id="WNAF01000012">
    <property type="protein sequence ID" value="MTR77701.1"/>
    <property type="molecule type" value="Genomic_DNA"/>
</dbReference>
<name>A0A844KHX0_9FIRM</name>
<comment type="caution">
    <text evidence="2">The sequence shown here is derived from an EMBL/GenBank/DDBJ whole genome shotgun (WGS) entry which is preliminary data.</text>
</comment>
<protein>
    <submittedName>
        <fullName evidence="2">Helix-turn-helix domain-containing protein</fullName>
    </submittedName>
</protein>
<dbReference type="InterPro" id="IPR010982">
    <property type="entry name" value="Lambda_DNA-bd_dom_sf"/>
</dbReference>
<dbReference type="AlphaFoldDB" id="A0A844KHX0"/>
<dbReference type="Gene3D" id="1.10.260.40">
    <property type="entry name" value="lambda repressor-like DNA-binding domains"/>
    <property type="match status" value="1"/>
</dbReference>
<organism evidence="2 3">
    <name type="scientific">Mediterraneibacter faecis</name>
    <dbReference type="NCBI Taxonomy" id="592978"/>
    <lineage>
        <taxon>Bacteria</taxon>
        <taxon>Bacillati</taxon>
        <taxon>Bacillota</taxon>
        <taxon>Clostridia</taxon>
        <taxon>Lachnospirales</taxon>
        <taxon>Lachnospiraceae</taxon>
        <taxon>Mediterraneibacter</taxon>
    </lineage>
</organism>
<accession>A0A844KHX0</accession>
<keyword evidence="3" id="KW-1185">Reference proteome</keyword>
<dbReference type="SUPFAM" id="SSF47413">
    <property type="entry name" value="lambda repressor-like DNA-binding domains"/>
    <property type="match status" value="1"/>
</dbReference>
<proteinExistence type="predicted"/>
<dbReference type="Proteomes" id="UP000448177">
    <property type="component" value="Unassembled WGS sequence"/>
</dbReference>
<evidence type="ECO:0000259" key="1">
    <source>
        <dbReference type="PROSITE" id="PS50943"/>
    </source>
</evidence>
<dbReference type="PROSITE" id="PS50943">
    <property type="entry name" value="HTH_CROC1"/>
    <property type="match status" value="1"/>
</dbReference>
<dbReference type="CDD" id="cd00093">
    <property type="entry name" value="HTH_XRE"/>
    <property type="match status" value="1"/>
</dbReference>
<sequence length="73" mass="8131">MKIIDSITLGATIRARRKELGYTQSDLAEFTGFSISFISDLERGKKTAEIGKALQLIQLLAMDIKIEKRGSDE</sequence>
<gene>
    <name evidence="2" type="ORF">GMD21_13730</name>
</gene>
<evidence type="ECO:0000313" key="3">
    <source>
        <dbReference type="Proteomes" id="UP000448177"/>
    </source>
</evidence>
<dbReference type="GO" id="GO:0003677">
    <property type="term" value="F:DNA binding"/>
    <property type="evidence" value="ECO:0007669"/>
    <property type="project" value="InterPro"/>
</dbReference>
<dbReference type="Pfam" id="PF01381">
    <property type="entry name" value="HTH_3"/>
    <property type="match status" value="1"/>
</dbReference>
<dbReference type="SMART" id="SM00530">
    <property type="entry name" value="HTH_XRE"/>
    <property type="match status" value="1"/>
</dbReference>